<organism evidence="1 2">
    <name type="scientific">Desulfitobacterium hafniense</name>
    <name type="common">Desulfitobacterium frappieri</name>
    <dbReference type="NCBI Taxonomy" id="49338"/>
    <lineage>
        <taxon>Bacteria</taxon>
        <taxon>Bacillati</taxon>
        <taxon>Bacillota</taxon>
        <taxon>Clostridia</taxon>
        <taxon>Eubacteriales</taxon>
        <taxon>Desulfitobacteriaceae</taxon>
        <taxon>Desulfitobacterium</taxon>
    </lineage>
</organism>
<dbReference type="Gene3D" id="1.10.150.400">
    <property type="match status" value="1"/>
</dbReference>
<proteinExistence type="predicted"/>
<protein>
    <submittedName>
        <fullName evidence="1">Haloacid dehalogenase</fullName>
    </submittedName>
</protein>
<dbReference type="RefSeq" id="WP_058491184.1">
    <property type="nucleotide sequence ID" value="NZ_LOCK01000017.1"/>
</dbReference>
<evidence type="ECO:0000313" key="2">
    <source>
        <dbReference type="Proteomes" id="UP000054623"/>
    </source>
</evidence>
<name>A0A0W1JL50_DESHA</name>
<dbReference type="Gene3D" id="3.40.50.1000">
    <property type="entry name" value="HAD superfamily/HAD-like"/>
    <property type="match status" value="1"/>
</dbReference>
<comment type="caution">
    <text evidence="1">The sequence shown here is derived from an EMBL/GenBank/DDBJ whole genome shotgun (WGS) entry which is preliminary data.</text>
</comment>
<accession>A0A0W1JL50</accession>
<reference evidence="1 2" key="1">
    <citation type="submission" date="2015-12" db="EMBL/GenBank/DDBJ databases">
        <title>Draft Genome Sequence of Desulfitobacterium hafniense Strain DH, a Sulfate-reducing Bacterium Isolated from Paddy Soils.</title>
        <authorList>
            <person name="Bao P."/>
            <person name="Zhang X."/>
            <person name="Li G."/>
        </authorList>
    </citation>
    <scope>NUCLEOTIDE SEQUENCE [LARGE SCALE GENOMIC DNA]</scope>
    <source>
        <strain evidence="1 2">DH</strain>
    </source>
</reference>
<dbReference type="InterPro" id="IPR023214">
    <property type="entry name" value="HAD_sf"/>
</dbReference>
<dbReference type="OrthoDB" id="9816564at2"/>
<dbReference type="AlphaFoldDB" id="A0A0W1JL50"/>
<evidence type="ECO:0000313" key="1">
    <source>
        <dbReference type="EMBL" id="KTE92014.1"/>
    </source>
</evidence>
<sequence length="718" mass="83784">MLSIAERQFLTAFENNFSRYKKKRIALYGIGEKTKLLLKHIHDYNIVGLMDKDTVGSVIYGHNVLSYDEAIANVELIIIVANMSVIDTIYQRIAFLCQHGIDILYINGEVPAPNNVTIDNDYWNRTLEELKLAIDNHAVISFDLFDTLIMRKVLMPANIFDLIERELAERFNIHMNFKGSRIEAEKYCFANIDQHFTMEQVYSRLQETLHLTDELTDQIKAMEYELELKYCTPRHALTECYNYAVSKKKKICITTDMYWTSDAIEKLLRMHEITGYENLFISCELKMSKASGTIWEYLKEIYAEKNILHIGDNQQSDIDIPRKYDISTFEVKSAYDLMSMSALNSLLVKARSIDDSVMLGQFATRFINSPFALNKNKGGFVIDNAFNLGYLSFGPLVLGYILWLIRMVQKKEINKLLFFARDGFILEKIYRKLVYQYGLKVPQGIYFLISRRAASISALKTKEEIEFIVKTLCKAKKLKINQLLFQAFGVSAKPDDLTAEKFYYDLSEEEFIDYILKNYQDRILSNACQERIHYLNYINSLNINKTDKIGVVNFVSRGVTQFFLEKIINKELIGYYFAAEYGVENILGPEQRFYSFYPNMVSPFSGDTNFTAKYLFGEVVFSSPDEQFIKFNEKNEPIFDSGISERELSLIQKCHQGIEQYIDDIMEMDKNLLQRTFNIEMIDEFYGMFSNRNYDCADEIKKMFVLYDYYNPVIQNLF</sequence>
<dbReference type="EMBL" id="LOCK01000017">
    <property type="protein sequence ID" value="KTE92014.1"/>
    <property type="molecule type" value="Genomic_DNA"/>
</dbReference>
<gene>
    <name evidence="1" type="ORF">AT727_03505</name>
</gene>
<dbReference type="Proteomes" id="UP000054623">
    <property type="component" value="Unassembled WGS sequence"/>
</dbReference>
<dbReference type="SUPFAM" id="SSF56784">
    <property type="entry name" value="HAD-like"/>
    <property type="match status" value="1"/>
</dbReference>
<dbReference type="InterPro" id="IPR036412">
    <property type="entry name" value="HAD-like_sf"/>
</dbReference>